<evidence type="ECO:0000256" key="4">
    <source>
        <dbReference type="ARBA" id="ARBA00023163"/>
    </source>
</evidence>
<dbReference type="GO" id="GO:0046983">
    <property type="term" value="F:protein dimerization activity"/>
    <property type="evidence" value="ECO:0007669"/>
    <property type="project" value="InterPro"/>
</dbReference>
<dbReference type="PANTHER" id="PTHR48462:SF1">
    <property type="entry name" value="PROTEIN, PUTATIVE-RELATED"/>
    <property type="match status" value="1"/>
</dbReference>
<dbReference type="Pfam" id="PF00319">
    <property type="entry name" value="SRF-TF"/>
    <property type="match status" value="1"/>
</dbReference>
<dbReference type="InterPro" id="IPR036879">
    <property type="entry name" value="TF_MADSbox_sf"/>
</dbReference>
<evidence type="ECO:0000256" key="3">
    <source>
        <dbReference type="ARBA" id="ARBA00023125"/>
    </source>
</evidence>
<evidence type="ECO:0000256" key="5">
    <source>
        <dbReference type="ARBA" id="ARBA00023242"/>
    </source>
</evidence>
<protein>
    <submittedName>
        <fullName evidence="7">CAAX amino terminal protease</fullName>
    </submittedName>
</protein>
<gene>
    <name evidence="7" type="ORF">CTI12_AA324080</name>
</gene>
<evidence type="ECO:0000313" key="7">
    <source>
        <dbReference type="EMBL" id="PWA66849.1"/>
    </source>
</evidence>
<dbReference type="SUPFAM" id="SSF55455">
    <property type="entry name" value="SRF-like"/>
    <property type="match status" value="1"/>
</dbReference>
<sequence>MEAQVQFDQTLRASLEKIVTTSGSGFAGDIIQYVFLASRMQTSVPQDKILTKTGIVSYGSSLQHALDTFNITCKIDALSVTNGASAPQMIKTLAKCYFGVIKKDPISKYSLSPRQFRHNLVRDILVDICSRVGIMVRKEAPMGFLSEDGKELRPTDLLLFNWLQAVPVTDCIRASEHRPYMSALTLHRNSYSNIAYSVSISTNKQHVNWADGTTCPCKNSPKEELVTGLVKKARELAILCDVNVSMIIFLITKKTTDKSFLLMIHNWRYSCFKDQKSSSDCSIPETSGDALPEEQEQNQPNVNWLSNINKIADTIFSAQPWTVPWTTRTILQRLPSYFVYNIYMCGFGGGLLLRCPSWEDVLKGTKKGID</sequence>
<dbReference type="PROSITE" id="PS50066">
    <property type="entry name" value="MADS_BOX_2"/>
    <property type="match status" value="1"/>
</dbReference>
<dbReference type="Proteomes" id="UP000245207">
    <property type="component" value="Unassembled WGS sequence"/>
</dbReference>
<dbReference type="GO" id="GO:0003677">
    <property type="term" value="F:DNA binding"/>
    <property type="evidence" value="ECO:0007669"/>
    <property type="project" value="UniProtKB-KW"/>
</dbReference>
<name>A0A2U1N019_ARTAN</name>
<keyword evidence="7" id="KW-0378">Hydrolase</keyword>
<evidence type="ECO:0000256" key="1">
    <source>
        <dbReference type="ARBA" id="ARBA00004123"/>
    </source>
</evidence>
<dbReference type="GO" id="GO:0005634">
    <property type="term" value="C:nucleus"/>
    <property type="evidence" value="ECO:0007669"/>
    <property type="project" value="UniProtKB-SubCell"/>
</dbReference>
<feature type="domain" description="MADS-box" evidence="6">
    <location>
        <begin position="227"/>
        <end position="249"/>
    </location>
</feature>
<comment type="caution">
    <text evidence="7">The sequence shown here is derived from an EMBL/GenBank/DDBJ whole genome shotgun (WGS) entry which is preliminary data.</text>
</comment>
<accession>A0A2U1N019</accession>
<dbReference type="GO" id="GO:0006508">
    <property type="term" value="P:proteolysis"/>
    <property type="evidence" value="ECO:0007669"/>
    <property type="project" value="UniProtKB-KW"/>
</dbReference>
<comment type="subcellular location">
    <subcellularLocation>
        <location evidence="1">Nucleus</location>
    </subcellularLocation>
</comment>
<keyword evidence="7" id="KW-0645">Protease</keyword>
<dbReference type="PANTHER" id="PTHR48462">
    <property type="entry name" value="PROTEIN, PUTATIVE-RELATED"/>
    <property type="match status" value="1"/>
</dbReference>
<evidence type="ECO:0000256" key="2">
    <source>
        <dbReference type="ARBA" id="ARBA00023015"/>
    </source>
</evidence>
<keyword evidence="4" id="KW-0804">Transcription</keyword>
<dbReference type="Gene3D" id="3.40.1810.10">
    <property type="entry name" value="Transcription factor, MADS-box"/>
    <property type="match status" value="1"/>
</dbReference>
<keyword evidence="2" id="KW-0805">Transcription regulation</keyword>
<keyword evidence="8" id="KW-1185">Reference proteome</keyword>
<reference evidence="7 8" key="1">
    <citation type="journal article" date="2018" name="Mol. Plant">
        <title>The genome of Artemisia annua provides insight into the evolution of Asteraceae family and artemisinin biosynthesis.</title>
        <authorList>
            <person name="Shen Q."/>
            <person name="Zhang L."/>
            <person name="Liao Z."/>
            <person name="Wang S."/>
            <person name="Yan T."/>
            <person name="Shi P."/>
            <person name="Liu M."/>
            <person name="Fu X."/>
            <person name="Pan Q."/>
            <person name="Wang Y."/>
            <person name="Lv Z."/>
            <person name="Lu X."/>
            <person name="Zhang F."/>
            <person name="Jiang W."/>
            <person name="Ma Y."/>
            <person name="Chen M."/>
            <person name="Hao X."/>
            <person name="Li L."/>
            <person name="Tang Y."/>
            <person name="Lv G."/>
            <person name="Zhou Y."/>
            <person name="Sun X."/>
            <person name="Brodelius P.E."/>
            <person name="Rose J.K.C."/>
            <person name="Tang K."/>
        </authorList>
    </citation>
    <scope>NUCLEOTIDE SEQUENCE [LARGE SCALE GENOMIC DNA]</scope>
    <source>
        <strain evidence="8">cv. Huhao1</strain>
        <tissue evidence="7">Leaf</tissue>
    </source>
</reference>
<evidence type="ECO:0000259" key="6">
    <source>
        <dbReference type="PROSITE" id="PS50066"/>
    </source>
</evidence>
<evidence type="ECO:0000313" key="8">
    <source>
        <dbReference type="Proteomes" id="UP000245207"/>
    </source>
</evidence>
<dbReference type="EMBL" id="PKPP01003952">
    <property type="protein sequence ID" value="PWA66849.1"/>
    <property type="molecule type" value="Genomic_DNA"/>
</dbReference>
<keyword evidence="3" id="KW-0238">DNA-binding</keyword>
<proteinExistence type="predicted"/>
<organism evidence="7 8">
    <name type="scientific">Artemisia annua</name>
    <name type="common">Sweet wormwood</name>
    <dbReference type="NCBI Taxonomy" id="35608"/>
    <lineage>
        <taxon>Eukaryota</taxon>
        <taxon>Viridiplantae</taxon>
        <taxon>Streptophyta</taxon>
        <taxon>Embryophyta</taxon>
        <taxon>Tracheophyta</taxon>
        <taxon>Spermatophyta</taxon>
        <taxon>Magnoliopsida</taxon>
        <taxon>eudicotyledons</taxon>
        <taxon>Gunneridae</taxon>
        <taxon>Pentapetalae</taxon>
        <taxon>asterids</taxon>
        <taxon>campanulids</taxon>
        <taxon>Asterales</taxon>
        <taxon>Asteraceae</taxon>
        <taxon>Asteroideae</taxon>
        <taxon>Anthemideae</taxon>
        <taxon>Artemisiinae</taxon>
        <taxon>Artemisia</taxon>
    </lineage>
</organism>
<dbReference type="GO" id="GO:0008233">
    <property type="term" value="F:peptidase activity"/>
    <property type="evidence" value="ECO:0007669"/>
    <property type="project" value="UniProtKB-KW"/>
</dbReference>
<keyword evidence="5" id="KW-0539">Nucleus</keyword>
<dbReference type="AlphaFoldDB" id="A0A2U1N019"/>
<dbReference type="InterPro" id="IPR002100">
    <property type="entry name" value="TF_MADSbox"/>
</dbReference>